<dbReference type="Gene3D" id="3.30.420.610">
    <property type="entry name" value="LOTUS domain-like"/>
    <property type="match status" value="1"/>
</dbReference>
<feature type="compositionally biased region" description="Basic and acidic residues" evidence="3">
    <location>
        <begin position="1194"/>
        <end position="1210"/>
    </location>
</feature>
<dbReference type="EMBL" id="JBBCAQ010000006">
    <property type="protein sequence ID" value="KAK7603531.1"/>
    <property type="molecule type" value="Genomic_DNA"/>
</dbReference>
<dbReference type="SUPFAM" id="SSF54768">
    <property type="entry name" value="dsRNA-binding domain-like"/>
    <property type="match status" value="1"/>
</dbReference>
<dbReference type="Gene3D" id="3.30.160.20">
    <property type="match status" value="1"/>
</dbReference>
<feature type="region of interest" description="Disordered" evidence="3">
    <location>
        <begin position="311"/>
        <end position="356"/>
    </location>
</feature>
<sequence length="1393" mass="155042">MSHGYAPSTTKPVGYGQPQPIISQPTSTSTNVPGQFGRSSGEPAQTPPNCPPGLEYLTTVDQLFVKQKVECLEVLTGFATRNRFTVKNKQGEKVYFAIEDSDCCSRNCCGACRAFDMKILDNFENEVIHLELTFQSESVGCCACCLRELRVYSPPGHLIGTVEEEWSLCTPMYNIKNETGQCVLKIEGPLCRCGTADFQVLSTDKSAVVGKISKQWSGFARELFTDADFFGISFPEDLDVRMKAVMLGATFLIVSDYDSILGTPIPYRALGYRSLEALVRAIPDLKISHVGGELFLDVKVDEKTAHITNLVRGQKSPKKKSANSYRKYGYRKAPAPRRLSPPKSYSKNTRYGGSQYIPAKQYPAKNYCPQYKAEPRPNAPKSYEPRASVPKIPDPRNSASRYNSEPSNKNQYYPVPQYSSQPNSVSHNHVKDYNQNGPPSPKFSPTYLDCEDVPIKKNSMEHLQVTSGNSRKVIVGKQTSRKILTKHNSIDEDFAYSSMNEIQNPDFTKLSDTDLIISNTRKMSLKHSPAAMVAAGRAQIEPSNKKTAPNVEIMDTCPIDFSAPSDMYHHPFKMVKKHPATTYPLPDLFIDTNSAPKSATHSHSSPMYGKTSPPAMSSPNTPNPTIVAAKQTSSKMSDPYMFTPGPHIAPDCTEGTACGRLMKYARARNLPSPEFKNFNKPDSRTGIKYFLSRVKIGDFNFSSFQLESSNLKDAQEYVANVALEDLRRRLDSVDSAALPITNDETLIINRVAEIVNPHMTGLKASYVENQYKILHREILPFNWTDVIAGRSLLSVEESVGGLIVYPASDKNSNAANVTSLPPLILPPSDTWNVYVTFVHSSNRIYFRIIHDDYDGRFAVMSENMNTIYSSAESKKQPIEIVREGNFYAALMDDQWFRVKAMGTGADDGVIVLLIDFGEDFEVSKDSIFPLDEQLTELPAQAVRCGLTNLEEHCNNAYITEVIECLISDKPLVAKVNSRNPRLQLTLHDTCTDEDVNINELVLKKVKNELTPPKIPAPLENCRSGKNVKLKVMKSLPSDVHAAKQRPKLQNNLSEMLMDYWESELASKIESREAKQTEVLRKMSTSNAAQQSRISKMEAAKDVSCNDLNNGVSLVNSFTPISLTQVAVVATSNVEAVGNTRIPPVTSTKPSTSITKNNKVVMKDEENEGHEKQKERRSSNSAASTPATSSILMEKSTETEKNGGKEDEQHAVEPLNDSQLCKEDPLHTMNRIGLDIVIRLKTSPGPIPVVHLTTGSEVSFIGELAASRMSHEIPLTVLKPPRRCKISLDGVDFPIHDIKYSMRVTFLVGQLSFKEDLFVVSRIHAPHYGLNRINLGCQLLKRVVRLIDTNSNRITFGVGDRQEALHYELQRPPKPPADWHVDSVHHLSRPILKH</sequence>
<feature type="compositionally biased region" description="Polar residues" evidence="3">
    <location>
        <begin position="1144"/>
        <end position="1157"/>
    </location>
</feature>
<dbReference type="InterPro" id="IPR041966">
    <property type="entry name" value="LOTUS-like"/>
</dbReference>
<dbReference type="InterPro" id="IPR002999">
    <property type="entry name" value="Tudor"/>
</dbReference>
<reference evidence="5 6" key="1">
    <citation type="submission" date="2024-03" db="EMBL/GenBank/DDBJ databases">
        <title>Adaptation during the transition from Ophiocordyceps entomopathogen to insect associate is accompanied by gene loss and intensified selection.</title>
        <authorList>
            <person name="Ward C.M."/>
            <person name="Onetto C.A."/>
            <person name="Borneman A.R."/>
        </authorList>
    </citation>
    <scope>NUCLEOTIDE SEQUENCE [LARGE SCALE GENOMIC DNA]</scope>
    <source>
        <strain evidence="5">AWRI1</strain>
        <tissue evidence="5">Single Adult Female</tissue>
    </source>
</reference>
<dbReference type="Pfam" id="PF03803">
    <property type="entry name" value="Scramblase"/>
    <property type="match status" value="1"/>
</dbReference>
<dbReference type="CDD" id="cd09972">
    <property type="entry name" value="LOTUS_TDRD_OSKAR"/>
    <property type="match status" value="1"/>
</dbReference>
<dbReference type="InterPro" id="IPR025659">
    <property type="entry name" value="Tubby-like_C"/>
</dbReference>
<dbReference type="Proteomes" id="UP001367676">
    <property type="component" value="Unassembled WGS sequence"/>
</dbReference>
<evidence type="ECO:0000313" key="5">
    <source>
        <dbReference type="EMBL" id="KAK7603531.1"/>
    </source>
</evidence>
<gene>
    <name evidence="5" type="ORF">V9T40_003530</name>
</gene>
<dbReference type="InterPro" id="IPR035437">
    <property type="entry name" value="SNase_OB-fold_sf"/>
</dbReference>
<comment type="similarity">
    <text evidence="1">Belongs to the phospholipid scramblase family.</text>
</comment>
<feature type="compositionally biased region" description="Polar residues" evidence="3">
    <location>
        <begin position="343"/>
        <end position="352"/>
    </location>
</feature>
<protein>
    <recommendedName>
        <fullName evidence="4">DRBM domain-containing protein</fullName>
    </recommendedName>
</protein>
<name>A0AAN9Y8Y8_9HEMI</name>
<feature type="region of interest" description="Disordered" evidence="3">
    <location>
        <begin position="1139"/>
        <end position="1221"/>
    </location>
</feature>
<dbReference type="PROSITE" id="PS50137">
    <property type="entry name" value="DS_RBD"/>
    <property type="match status" value="1"/>
</dbReference>
<keyword evidence="2" id="KW-0694">RNA-binding</keyword>
<dbReference type="GO" id="GO:0005886">
    <property type="term" value="C:plasma membrane"/>
    <property type="evidence" value="ECO:0007669"/>
    <property type="project" value="TreeGrafter"/>
</dbReference>
<comment type="caution">
    <text evidence="5">The sequence shown here is derived from an EMBL/GenBank/DDBJ whole genome shotgun (WGS) entry which is preliminary data.</text>
</comment>
<dbReference type="InterPro" id="IPR014720">
    <property type="entry name" value="dsRBD_dom"/>
</dbReference>
<evidence type="ECO:0000256" key="3">
    <source>
        <dbReference type="SAM" id="MobiDB-lite"/>
    </source>
</evidence>
<dbReference type="SUPFAM" id="SSF63748">
    <property type="entry name" value="Tudor/PWWP/MBT"/>
    <property type="match status" value="1"/>
</dbReference>
<feature type="domain" description="DRBM" evidence="4">
    <location>
        <begin position="656"/>
        <end position="728"/>
    </location>
</feature>
<feature type="compositionally biased region" description="Polar residues" evidence="3">
    <location>
        <begin position="594"/>
        <end position="605"/>
    </location>
</feature>
<keyword evidence="6" id="KW-1185">Reference proteome</keyword>
<dbReference type="PANTHER" id="PTHR23248">
    <property type="entry name" value="PHOSPHOLIPID SCRAMBLASE-RELATED"/>
    <property type="match status" value="1"/>
</dbReference>
<feature type="region of interest" description="Disordered" evidence="3">
    <location>
        <begin position="368"/>
        <end position="427"/>
    </location>
</feature>
<evidence type="ECO:0000313" key="6">
    <source>
        <dbReference type="Proteomes" id="UP001367676"/>
    </source>
</evidence>
<feature type="compositionally biased region" description="Low complexity" evidence="3">
    <location>
        <begin position="1178"/>
        <end position="1189"/>
    </location>
</feature>
<feature type="compositionally biased region" description="Polar residues" evidence="3">
    <location>
        <begin position="20"/>
        <end position="33"/>
    </location>
</feature>
<dbReference type="PANTHER" id="PTHR23248:SF9">
    <property type="entry name" value="PHOSPHOLIPID SCRAMBLASE"/>
    <property type="match status" value="1"/>
</dbReference>
<dbReference type="InterPro" id="IPR005552">
    <property type="entry name" value="Scramblase"/>
</dbReference>
<dbReference type="GO" id="GO:0010468">
    <property type="term" value="P:regulation of gene expression"/>
    <property type="evidence" value="ECO:0007669"/>
    <property type="project" value="UniProtKB-ARBA"/>
</dbReference>
<dbReference type="Gene3D" id="2.40.50.90">
    <property type="match status" value="1"/>
</dbReference>
<dbReference type="GO" id="GO:0005737">
    <property type="term" value="C:cytoplasm"/>
    <property type="evidence" value="ECO:0007669"/>
    <property type="project" value="UniProtKB-SubCell"/>
</dbReference>
<dbReference type="GO" id="GO:0030154">
    <property type="term" value="P:cell differentiation"/>
    <property type="evidence" value="ECO:0007669"/>
    <property type="project" value="UniProtKB-ARBA"/>
</dbReference>
<dbReference type="Gene3D" id="2.30.30.140">
    <property type="match status" value="1"/>
</dbReference>
<evidence type="ECO:0000256" key="2">
    <source>
        <dbReference type="PROSITE-ProRule" id="PRU00266"/>
    </source>
</evidence>
<organism evidence="5 6">
    <name type="scientific">Parthenolecanium corni</name>
    <dbReference type="NCBI Taxonomy" id="536013"/>
    <lineage>
        <taxon>Eukaryota</taxon>
        <taxon>Metazoa</taxon>
        <taxon>Ecdysozoa</taxon>
        <taxon>Arthropoda</taxon>
        <taxon>Hexapoda</taxon>
        <taxon>Insecta</taxon>
        <taxon>Pterygota</taxon>
        <taxon>Neoptera</taxon>
        <taxon>Paraneoptera</taxon>
        <taxon>Hemiptera</taxon>
        <taxon>Sternorrhyncha</taxon>
        <taxon>Coccoidea</taxon>
        <taxon>Coccidae</taxon>
        <taxon>Parthenolecanium</taxon>
    </lineage>
</organism>
<feature type="compositionally biased region" description="Basic and acidic residues" evidence="3">
    <location>
        <begin position="1160"/>
        <end position="1177"/>
    </location>
</feature>
<proteinExistence type="inferred from homology"/>
<feature type="region of interest" description="Disordered" evidence="3">
    <location>
        <begin position="1"/>
        <end position="51"/>
    </location>
</feature>
<dbReference type="Pfam" id="PF00567">
    <property type="entry name" value="TUDOR"/>
    <property type="match status" value="1"/>
</dbReference>
<dbReference type="GO" id="GO:0003723">
    <property type="term" value="F:RNA binding"/>
    <property type="evidence" value="ECO:0007669"/>
    <property type="project" value="UniProtKB-UniRule"/>
</dbReference>
<dbReference type="GO" id="GO:0007283">
    <property type="term" value="P:spermatogenesis"/>
    <property type="evidence" value="ECO:0007669"/>
    <property type="project" value="UniProtKB-KW"/>
</dbReference>
<evidence type="ECO:0000256" key="1">
    <source>
        <dbReference type="ARBA" id="ARBA00005350"/>
    </source>
</evidence>
<evidence type="ECO:0000259" key="4">
    <source>
        <dbReference type="PROSITE" id="PS50137"/>
    </source>
</evidence>
<feature type="region of interest" description="Disordered" evidence="3">
    <location>
        <begin position="594"/>
        <end position="621"/>
    </location>
</feature>
<accession>A0AAN9Y8Y8</accession>
<feature type="compositionally biased region" description="Polar residues" evidence="3">
    <location>
        <begin position="397"/>
        <end position="427"/>
    </location>
</feature>
<dbReference type="GO" id="GO:0017128">
    <property type="term" value="F:phospholipid scramblase activity"/>
    <property type="evidence" value="ECO:0007669"/>
    <property type="project" value="InterPro"/>
</dbReference>
<dbReference type="SUPFAM" id="SSF54518">
    <property type="entry name" value="Tubby C-terminal domain-like"/>
    <property type="match status" value="1"/>
</dbReference>